<evidence type="ECO:0000313" key="2">
    <source>
        <dbReference type="EMBL" id="RNA25339.1"/>
    </source>
</evidence>
<dbReference type="PANTHER" id="PTHR47508:SF1">
    <property type="entry name" value="NON-SPECIFIC SERINE_THREONINE PROTEIN KINASE"/>
    <property type="match status" value="1"/>
</dbReference>
<comment type="caution">
    <text evidence="2">The sequence shown here is derived from an EMBL/GenBank/DDBJ whole genome shotgun (WGS) entry which is preliminary data.</text>
</comment>
<keyword evidence="3" id="KW-1185">Reference proteome</keyword>
<dbReference type="Proteomes" id="UP000276133">
    <property type="component" value="Unassembled WGS sequence"/>
</dbReference>
<protein>
    <recommendedName>
        <fullName evidence="1">C2H2-type domain-containing protein</fullName>
    </recommendedName>
</protein>
<dbReference type="AlphaFoldDB" id="A0A3M7RPD0"/>
<dbReference type="InterPro" id="IPR000157">
    <property type="entry name" value="TIR_dom"/>
</dbReference>
<dbReference type="PANTHER" id="PTHR47508">
    <property type="entry name" value="SAM DOMAIN-CONTAINING PROTEIN-RELATED"/>
    <property type="match status" value="1"/>
</dbReference>
<proteinExistence type="predicted"/>
<dbReference type="EMBL" id="REGN01002938">
    <property type="protein sequence ID" value="RNA25339.1"/>
    <property type="molecule type" value="Genomic_DNA"/>
</dbReference>
<dbReference type="PROSITE" id="PS00028">
    <property type="entry name" value="ZINC_FINGER_C2H2_1"/>
    <property type="match status" value="1"/>
</dbReference>
<dbReference type="Pfam" id="PF13676">
    <property type="entry name" value="TIR_2"/>
    <property type="match status" value="1"/>
</dbReference>
<sequence>MLDHAPNILLNVAKQEDTKSTKFKAKCSIDGDCKNLGSALNSWNGIPTGKCVQKYPGSDLKVYKVVKLHENLKNKNLRVWRDDTEIKNNNSPLTEQLAFAIKRSKNILCCMTKKYSDSKNCRFEFQYANDINKTLLILFIDKLKIEELDDSIGFLMSGLVRINCYNNPDNWYDEKFDEILKSINANLEDLDKKNQVDDETIKGQYKLIKKLGEAPNKGDEEDKLETNDYTNKETDVIDKMDNLNIATASAKNKSQIYEKLANEIPECSKETQDVIKKKLSGKKNPILCELCGEYMDGEAGIKIHKSRKHKN</sequence>
<feature type="domain" description="C2H2-type" evidence="1">
    <location>
        <begin position="288"/>
        <end position="309"/>
    </location>
</feature>
<evidence type="ECO:0000259" key="1">
    <source>
        <dbReference type="PROSITE" id="PS00028"/>
    </source>
</evidence>
<reference evidence="2 3" key="1">
    <citation type="journal article" date="2018" name="Sci. Rep.">
        <title>Genomic signatures of local adaptation to the degree of environmental predictability in rotifers.</title>
        <authorList>
            <person name="Franch-Gras L."/>
            <person name="Hahn C."/>
            <person name="Garcia-Roger E.M."/>
            <person name="Carmona M.J."/>
            <person name="Serra M."/>
            <person name="Gomez A."/>
        </authorList>
    </citation>
    <scope>NUCLEOTIDE SEQUENCE [LARGE SCALE GENOMIC DNA]</scope>
    <source>
        <strain evidence="2">HYR1</strain>
    </source>
</reference>
<dbReference type="GO" id="GO:0007165">
    <property type="term" value="P:signal transduction"/>
    <property type="evidence" value="ECO:0007669"/>
    <property type="project" value="InterPro"/>
</dbReference>
<name>A0A3M7RPD0_BRAPC</name>
<evidence type="ECO:0000313" key="3">
    <source>
        <dbReference type="Proteomes" id="UP000276133"/>
    </source>
</evidence>
<dbReference type="SUPFAM" id="SSF52200">
    <property type="entry name" value="Toll/Interleukin receptor TIR domain"/>
    <property type="match status" value="1"/>
</dbReference>
<accession>A0A3M7RPD0</accession>
<dbReference type="Gene3D" id="3.40.50.10140">
    <property type="entry name" value="Toll/interleukin-1 receptor homology (TIR) domain"/>
    <property type="match status" value="1"/>
</dbReference>
<dbReference type="OrthoDB" id="2148946at2759"/>
<dbReference type="InterPro" id="IPR013087">
    <property type="entry name" value="Znf_C2H2_type"/>
</dbReference>
<dbReference type="InterPro" id="IPR035897">
    <property type="entry name" value="Toll_tir_struct_dom_sf"/>
</dbReference>
<organism evidence="2 3">
    <name type="scientific">Brachionus plicatilis</name>
    <name type="common">Marine rotifer</name>
    <name type="synonym">Brachionus muelleri</name>
    <dbReference type="NCBI Taxonomy" id="10195"/>
    <lineage>
        <taxon>Eukaryota</taxon>
        <taxon>Metazoa</taxon>
        <taxon>Spiralia</taxon>
        <taxon>Gnathifera</taxon>
        <taxon>Rotifera</taxon>
        <taxon>Eurotatoria</taxon>
        <taxon>Monogononta</taxon>
        <taxon>Pseudotrocha</taxon>
        <taxon>Ploima</taxon>
        <taxon>Brachionidae</taxon>
        <taxon>Brachionus</taxon>
    </lineage>
</organism>
<gene>
    <name evidence="2" type="ORF">BpHYR1_049712</name>
</gene>